<protein>
    <submittedName>
        <fullName evidence="2">Uncharacterized protein</fullName>
    </submittedName>
</protein>
<evidence type="ECO:0000256" key="1">
    <source>
        <dbReference type="SAM" id="MobiDB-lite"/>
    </source>
</evidence>
<dbReference type="EMBL" id="BPLR01000245">
    <property type="protein sequence ID" value="GIY93198.1"/>
    <property type="molecule type" value="Genomic_DNA"/>
</dbReference>
<sequence length="139" mass="16378">MYKIFRKRKFGKKSGLGRDLNPGPLAPKARIIPLDHRAANQSEEKYKFDQVWARPGFEPGTSRTQSENHTPRPPSRKPERKNIYLNKFGLVILFQMYKIFRKRKFREKETRARPGFEPGTSRTLSENHTPRPPSRKSER</sequence>
<accession>A0AAV4XHE8</accession>
<evidence type="ECO:0000313" key="3">
    <source>
        <dbReference type="Proteomes" id="UP001054945"/>
    </source>
</evidence>
<reference evidence="2 3" key="1">
    <citation type="submission" date="2021-06" db="EMBL/GenBank/DDBJ databases">
        <title>Caerostris extrusa draft genome.</title>
        <authorList>
            <person name="Kono N."/>
            <person name="Arakawa K."/>
        </authorList>
    </citation>
    <scope>NUCLEOTIDE SEQUENCE [LARGE SCALE GENOMIC DNA]</scope>
</reference>
<proteinExistence type="predicted"/>
<keyword evidence="3" id="KW-1185">Reference proteome</keyword>
<organism evidence="2 3">
    <name type="scientific">Caerostris extrusa</name>
    <name type="common">Bark spider</name>
    <name type="synonym">Caerostris bankana</name>
    <dbReference type="NCBI Taxonomy" id="172846"/>
    <lineage>
        <taxon>Eukaryota</taxon>
        <taxon>Metazoa</taxon>
        <taxon>Ecdysozoa</taxon>
        <taxon>Arthropoda</taxon>
        <taxon>Chelicerata</taxon>
        <taxon>Arachnida</taxon>
        <taxon>Araneae</taxon>
        <taxon>Araneomorphae</taxon>
        <taxon>Entelegynae</taxon>
        <taxon>Araneoidea</taxon>
        <taxon>Araneidae</taxon>
        <taxon>Caerostris</taxon>
    </lineage>
</organism>
<gene>
    <name evidence="2" type="ORF">CEXT_186491</name>
</gene>
<dbReference type="AlphaFoldDB" id="A0AAV4XHE8"/>
<feature type="region of interest" description="Disordered" evidence="1">
    <location>
        <begin position="104"/>
        <end position="139"/>
    </location>
</feature>
<name>A0AAV4XHE8_CAEEX</name>
<comment type="caution">
    <text evidence="2">The sequence shown here is derived from an EMBL/GenBank/DDBJ whole genome shotgun (WGS) entry which is preliminary data.</text>
</comment>
<feature type="region of interest" description="Disordered" evidence="1">
    <location>
        <begin position="45"/>
        <end position="81"/>
    </location>
</feature>
<dbReference type="Proteomes" id="UP001054945">
    <property type="component" value="Unassembled WGS sequence"/>
</dbReference>
<feature type="region of interest" description="Disordered" evidence="1">
    <location>
        <begin position="13"/>
        <end position="33"/>
    </location>
</feature>
<evidence type="ECO:0000313" key="2">
    <source>
        <dbReference type="EMBL" id="GIY93198.1"/>
    </source>
</evidence>